<dbReference type="PANTHER" id="PTHR33164">
    <property type="entry name" value="TRANSCRIPTIONAL REGULATOR, MARR FAMILY"/>
    <property type="match status" value="1"/>
</dbReference>
<name>A0A2S6I7V8_9BACT</name>
<keyword evidence="4" id="KW-1185">Reference proteome</keyword>
<feature type="domain" description="HTH marR-type" evidence="2">
    <location>
        <begin position="17"/>
        <end position="151"/>
    </location>
</feature>
<evidence type="ECO:0000259" key="2">
    <source>
        <dbReference type="PROSITE" id="PS50995"/>
    </source>
</evidence>
<feature type="domain" description="CARD" evidence="1">
    <location>
        <begin position="65"/>
        <end position="149"/>
    </location>
</feature>
<evidence type="ECO:0000313" key="3">
    <source>
        <dbReference type="EMBL" id="PPK87577.1"/>
    </source>
</evidence>
<protein>
    <submittedName>
        <fullName evidence="3">MarR family transcriptional regulator</fullName>
    </submittedName>
</protein>
<accession>A0A2S6I7V8</accession>
<dbReference type="PANTHER" id="PTHR33164:SF101">
    <property type="entry name" value="TRANSCRIPTIONAL REPRESSOR MPRA"/>
    <property type="match status" value="1"/>
</dbReference>
<dbReference type="EMBL" id="PTJC01000005">
    <property type="protein sequence ID" value="PPK87577.1"/>
    <property type="molecule type" value="Genomic_DNA"/>
</dbReference>
<dbReference type="PRINTS" id="PR00598">
    <property type="entry name" value="HTHMARR"/>
</dbReference>
<dbReference type="Proteomes" id="UP000237662">
    <property type="component" value="Unassembled WGS sequence"/>
</dbReference>
<dbReference type="AlphaFoldDB" id="A0A2S6I7V8"/>
<dbReference type="InterPro" id="IPR036388">
    <property type="entry name" value="WH-like_DNA-bd_sf"/>
</dbReference>
<dbReference type="SMART" id="SM00347">
    <property type="entry name" value="HTH_MARR"/>
    <property type="match status" value="1"/>
</dbReference>
<dbReference type="GO" id="GO:0003700">
    <property type="term" value="F:DNA-binding transcription factor activity"/>
    <property type="evidence" value="ECO:0007669"/>
    <property type="project" value="InterPro"/>
</dbReference>
<dbReference type="GO" id="GO:0006950">
    <property type="term" value="P:response to stress"/>
    <property type="evidence" value="ECO:0007669"/>
    <property type="project" value="TreeGrafter"/>
</dbReference>
<dbReference type="Pfam" id="PF01047">
    <property type="entry name" value="MarR"/>
    <property type="match status" value="1"/>
</dbReference>
<sequence length="152" mass="17835">MKANSNAEQALVSDDQFRALRFNLLQSCSWINDNLRKFLQPHNITPKQYNILRILNERYPESLSIQEVREMLADKMSDASRLVDRLEKKELIDKFPSDQDRRSNRARITNGGRQLLEVINRDREQLDSVISERLSEGDVEHLNDLLERLKDA</sequence>
<organism evidence="3 4">
    <name type="scientific">Neolewinella xylanilytica</name>
    <dbReference type="NCBI Taxonomy" id="1514080"/>
    <lineage>
        <taxon>Bacteria</taxon>
        <taxon>Pseudomonadati</taxon>
        <taxon>Bacteroidota</taxon>
        <taxon>Saprospiria</taxon>
        <taxon>Saprospirales</taxon>
        <taxon>Lewinellaceae</taxon>
        <taxon>Neolewinella</taxon>
    </lineage>
</organism>
<dbReference type="InterPro" id="IPR039422">
    <property type="entry name" value="MarR/SlyA-like"/>
</dbReference>
<dbReference type="Gene3D" id="1.10.10.10">
    <property type="entry name" value="Winged helix-like DNA-binding domain superfamily/Winged helix DNA-binding domain"/>
    <property type="match status" value="1"/>
</dbReference>
<dbReference type="RefSeq" id="WP_104418173.1">
    <property type="nucleotide sequence ID" value="NZ_PTJC01000005.1"/>
</dbReference>
<dbReference type="InterPro" id="IPR036390">
    <property type="entry name" value="WH_DNA-bd_sf"/>
</dbReference>
<dbReference type="SUPFAM" id="SSF46785">
    <property type="entry name" value="Winged helix' DNA-binding domain"/>
    <property type="match status" value="1"/>
</dbReference>
<dbReference type="PROSITE" id="PS50209">
    <property type="entry name" value="CARD"/>
    <property type="match status" value="1"/>
</dbReference>
<dbReference type="PROSITE" id="PS50995">
    <property type="entry name" value="HTH_MARR_2"/>
    <property type="match status" value="1"/>
</dbReference>
<evidence type="ECO:0000313" key="4">
    <source>
        <dbReference type="Proteomes" id="UP000237662"/>
    </source>
</evidence>
<evidence type="ECO:0000259" key="1">
    <source>
        <dbReference type="PROSITE" id="PS50209"/>
    </source>
</evidence>
<proteinExistence type="predicted"/>
<gene>
    <name evidence="3" type="ORF">CLV84_0521</name>
</gene>
<dbReference type="InterPro" id="IPR000835">
    <property type="entry name" value="HTH_MarR-typ"/>
</dbReference>
<dbReference type="InterPro" id="IPR001315">
    <property type="entry name" value="CARD"/>
</dbReference>
<reference evidence="3 4" key="1">
    <citation type="submission" date="2018-02" db="EMBL/GenBank/DDBJ databases">
        <title>Genomic Encyclopedia of Archaeal and Bacterial Type Strains, Phase II (KMG-II): from individual species to whole genera.</title>
        <authorList>
            <person name="Goeker M."/>
        </authorList>
    </citation>
    <scope>NUCLEOTIDE SEQUENCE [LARGE SCALE GENOMIC DNA]</scope>
    <source>
        <strain evidence="3 4">DSM 29526</strain>
    </source>
</reference>
<comment type="caution">
    <text evidence="3">The sequence shown here is derived from an EMBL/GenBank/DDBJ whole genome shotgun (WGS) entry which is preliminary data.</text>
</comment>
<dbReference type="OrthoDB" id="763883at2"/>